<dbReference type="SUPFAM" id="SSF140427">
    <property type="entry name" value="VPS28 C-terminal domain-like"/>
    <property type="match status" value="1"/>
</dbReference>
<reference evidence="9 10" key="1">
    <citation type="submission" date="2017-03" db="EMBL/GenBank/DDBJ databases">
        <title>Genomes of endolithic fungi from Antarctica.</title>
        <authorList>
            <person name="Coleine C."/>
            <person name="Masonjones S."/>
            <person name="Stajich J.E."/>
        </authorList>
    </citation>
    <scope>NUCLEOTIDE SEQUENCE [LARGE SCALE GENOMIC DNA]</scope>
    <source>
        <strain evidence="9 10">CCFEE 6315</strain>
    </source>
</reference>
<evidence type="ECO:0000313" key="10">
    <source>
        <dbReference type="Proteomes" id="UP000308549"/>
    </source>
</evidence>
<comment type="caution">
    <text evidence="9">The sequence shown here is derived from an EMBL/GenBank/DDBJ whole genome shotgun (WGS) entry which is preliminary data.</text>
</comment>
<comment type="similarity">
    <text evidence="5">Belongs to the VPS28 family.</text>
</comment>
<dbReference type="CDD" id="cd02440">
    <property type="entry name" value="AdoMet_MTases"/>
    <property type="match status" value="1"/>
</dbReference>
<evidence type="ECO:0000256" key="2">
    <source>
        <dbReference type="ARBA" id="ARBA00022448"/>
    </source>
</evidence>
<dbReference type="InterPro" id="IPR029063">
    <property type="entry name" value="SAM-dependent_MTases_sf"/>
</dbReference>
<gene>
    <name evidence="9" type="ORF">B0A50_00842</name>
</gene>
<dbReference type="PANTHER" id="PTHR12937">
    <property type="entry name" value="VACUOLAR PROTEIN SORTING 28, ISOFORM 2 VPS28"/>
    <property type="match status" value="1"/>
</dbReference>
<dbReference type="FunFam" id="1.20.1440.200:FF:000003">
    <property type="entry name" value="Vacuolar protein sorting-associated protein 28"/>
    <property type="match status" value="1"/>
</dbReference>
<evidence type="ECO:0000256" key="5">
    <source>
        <dbReference type="PROSITE-ProRule" id="PRU00642"/>
    </source>
</evidence>
<dbReference type="Gene3D" id="3.40.50.150">
    <property type="entry name" value="Vaccinia Virus protein VP39"/>
    <property type="match status" value="1"/>
</dbReference>
<dbReference type="FunFam" id="1.20.120.1130:FF:000001">
    <property type="entry name" value="Vacuolar protein sorting-associated protein 28 homolog"/>
    <property type="match status" value="1"/>
</dbReference>
<feature type="domain" description="VPS28 N-terminal" evidence="8">
    <location>
        <begin position="25"/>
        <end position="133"/>
    </location>
</feature>
<evidence type="ECO:0000256" key="1">
    <source>
        <dbReference type="ARBA" id="ARBA00004633"/>
    </source>
</evidence>
<accession>A0A4V5N5Y1</accession>
<dbReference type="InterPro" id="IPR017899">
    <property type="entry name" value="VPS28_C"/>
</dbReference>
<dbReference type="Pfam" id="PF10294">
    <property type="entry name" value="Methyltransf_16"/>
    <property type="match status" value="1"/>
</dbReference>
<protein>
    <recommendedName>
        <fullName evidence="11">VPS28-domain-containing protein</fullName>
    </recommendedName>
</protein>
<dbReference type="PROSITE" id="PS51313">
    <property type="entry name" value="VPS28_N"/>
    <property type="match status" value="1"/>
</dbReference>
<dbReference type="PROSITE" id="PS51310">
    <property type="entry name" value="VPS28_C"/>
    <property type="match status" value="1"/>
</dbReference>
<dbReference type="Gene3D" id="1.20.120.1130">
    <property type="match status" value="1"/>
</dbReference>
<dbReference type="GO" id="GO:0008757">
    <property type="term" value="F:S-adenosylmethionine-dependent methyltransferase activity"/>
    <property type="evidence" value="ECO:0007669"/>
    <property type="project" value="UniProtKB-ARBA"/>
</dbReference>
<feature type="domain" description="VPS28 C-terminal" evidence="7">
    <location>
        <begin position="154"/>
        <end position="248"/>
    </location>
</feature>
<dbReference type="PANTHER" id="PTHR12937:SF0">
    <property type="entry name" value="VACUOLAR PROTEIN SORTING-ASSOCIATED PROTEIN 28 HOMOLOG"/>
    <property type="match status" value="1"/>
</dbReference>
<dbReference type="Proteomes" id="UP000308549">
    <property type="component" value="Unassembled WGS sequence"/>
</dbReference>
<keyword evidence="3" id="KW-0967">Endosome</keyword>
<evidence type="ECO:0000313" key="9">
    <source>
        <dbReference type="EMBL" id="TKA33289.1"/>
    </source>
</evidence>
<keyword evidence="4 5" id="KW-0653">Protein transport</keyword>
<evidence type="ECO:0000259" key="8">
    <source>
        <dbReference type="PROSITE" id="PS51313"/>
    </source>
</evidence>
<dbReference type="SUPFAM" id="SSF140111">
    <property type="entry name" value="Endosomal sorting complex assembly domain"/>
    <property type="match status" value="1"/>
</dbReference>
<keyword evidence="2 5" id="KW-0813">Transport</keyword>
<proteinExistence type="inferred from homology"/>
<feature type="region of interest" description="Disordered" evidence="6">
    <location>
        <begin position="295"/>
        <end position="332"/>
    </location>
</feature>
<dbReference type="GO" id="GO:0043328">
    <property type="term" value="P:protein transport to vacuole involved in ubiquitin-dependent protein catabolic process via the multivesicular body sorting pathway"/>
    <property type="evidence" value="ECO:0007669"/>
    <property type="project" value="TreeGrafter"/>
</dbReference>
<evidence type="ECO:0008006" key="11">
    <source>
        <dbReference type="Google" id="ProtNLM"/>
    </source>
</evidence>
<dbReference type="EMBL" id="NAJL01000003">
    <property type="protein sequence ID" value="TKA33289.1"/>
    <property type="molecule type" value="Genomic_DNA"/>
</dbReference>
<dbReference type="Gene3D" id="1.20.1440.200">
    <property type="match status" value="1"/>
</dbReference>
<dbReference type="OrthoDB" id="2671at2759"/>
<dbReference type="InterPro" id="IPR017898">
    <property type="entry name" value="VPS28_N"/>
</dbReference>
<dbReference type="InterPro" id="IPR019410">
    <property type="entry name" value="Methyltransf_16"/>
</dbReference>
<organism evidence="9 10">
    <name type="scientific">Salinomyces thailandicus</name>
    <dbReference type="NCBI Taxonomy" id="706561"/>
    <lineage>
        <taxon>Eukaryota</taxon>
        <taxon>Fungi</taxon>
        <taxon>Dikarya</taxon>
        <taxon>Ascomycota</taxon>
        <taxon>Pezizomycotina</taxon>
        <taxon>Dothideomycetes</taxon>
        <taxon>Dothideomycetidae</taxon>
        <taxon>Mycosphaerellales</taxon>
        <taxon>Teratosphaeriaceae</taxon>
        <taxon>Salinomyces</taxon>
    </lineage>
</organism>
<dbReference type="SUPFAM" id="SSF53335">
    <property type="entry name" value="S-adenosyl-L-methionine-dependent methyltransferases"/>
    <property type="match status" value="1"/>
</dbReference>
<dbReference type="InterPro" id="IPR007143">
    <property type="entry name" value="Vps28"/>
</dbReference>
<dbReference type="AlphaFoldDB" id="A0A4V5N5Y1"/>
<dbReference type="GO" id="GO:0044877">
    <property type="term" value="F:protein-containing complex binding"/>
    <property type="evidence" value="ECO:0007669"/>
    <property type="project" value="TreeGrafter"/>
</dbReference>
<dbReference type="GO" id="GO:0000813">
    <property type="term" value="C:ESCRT I complex"/>
    <property type="evidence" value="ECO:0007669"/>
    <property type="project" value="InterPro"/>
</dbReference>
<feature type="compositionally biased region" description="Low complexity" evidence="6">
    <location>
        <begin position="295"/>
        <end position="306"/>
    </location>
</feature>
<dbReference type="InterPro" id="IPR037206">
    <property type="entry name" value="VPS28_C_sf"/>
</dbReference>
<dbReference type="Pfam" id="PF03997">
    <property type="entry name" value="VPS28"/>
    <property type="match status" value="1"/>
</dbReference>
<keyword evidence="10" id="KW-1185">Reference proteome</keyword>
<name>A0A4V5N5Y1_9PEZI</name>
<feature type="compositionally biased region" description="Polar residues" evidence="6">
    <location>
        <begin position="307"/>
        <end position="325"/>
    </location>
</feature>
<dbReference type="InterPro" id="IPR038358">
    <property type="entry name" value="VPS28_N_sf"/>
</dbReference>
<dbReference type="InterPro" id="IPR037202">
    <property type="entry name" value="ESCRT_assembly_dom"/>
</dbReference>
<evidence type="ECO:0000256" key="3">
    <source>
        <dbReference type="ARBA" id="ARBA00022753"/>
    </source>
</evidence>
<sequence length="662" mass="72492">MYAAPHPPQPLAYAPTPYSYTPSSALTATINLDEEVKLSTVPHDRDLYESLAEIYSIIITLDALEKAYLRDSVRESEYTETCDRLLRQYRSNLTDERVGRAFRGLEEFKREWGLDVPKATERLRIGLPATVETAPANSHRPLSTASSQPSATPLAAQHLVTASENFITLFDAIRMTMLSKDTLHPILVEIIQAVNKVTDRDFENKGKIVQWLITLNQMRAAEELSAEQARELQFDLNAAYDGFKGVLKVWLGSTTMDGARLTARDLGIDAEDDDVLDVLDLPQLYTKPPARTLLSTLDDLSSDPPSWETTPRSGTPRSQSGTSTPFKRRPKVRSEGLPHYLTKIISSPLAWIDDDGEKEQVWEAASQRLSERSGRTGRGAMSRILYIPLTPTSDVPNTPLSDDTALHSAIVEDDDNADPSILPIHLHEPALTADNLGLKTWASSYLLAKRLVSLQKALPCLPPDAKILELGAGTGLVGMAAAAILQRQVYLTDLAAIVPNLERNVRANALAVAGLGGGEMRTGTLDWSDPGSVTFSLTTIAGPGDAESEMQILLQTFPLLLAADPLYSPDHPALLTTAIAYHLSRSAEARVVVEIPLREGFASEREDFTARMLAMGLEVRDEGEEVGYDDWGGADDRDGEAEGGVGGEVRCWWSVWGWAAKL</sequence>
<dbReference type="GO" id="GO:0031902">
    <property type="term" value="C:late endosome membrane"/>
    <property type="evidence" value="ECO:0007669"/>
    <property type="project" value="UniProtKB-SubCell"/>
</dbReference>
<evidence type="ECO:0000256" key="4">
    <source>
        <dbReference type="ARBA" id="ARBA00022927"/>
    </source>
</evidence>
<evidence type="ECO:0000256" key="6">
    <source>
        <dbReference type="SAM" id="MobiDB-lite"/>
    </source>
</evidence>
<evidence type="ECO:0000259" key="7">
    <source>
        <dbReference type="PROSITE" id="PS51310"/>
    </source>
</evidence>
<comment type="subcellular location">
    <subcellularLocation>
        <location evidence="1">Late endosome membrane</location>
        <topology evidence="1">Peripheral membrane protein</topology>
    </subcellularLocation>
</comment>